<name>A0A067M0U9_BOTB1</name>
<protein>
    <submittedName>
        <fullName evidence="1">Uncharacterized protein</fullName>
    </submittedName>
</protein>
<dbReference type="EMBL" id="KL198303">
    <property type="protein sequence ID" value="KDQ05507.1"/>
    <property type="molecule type" value="Genomic_DNA"/>
</dbReference>
<gene>
    <name evidence="1" type="ORF">BOTBODRAFT_193336</name>
</gene>
<evidence type="ECO:0000313" key="1">
    <source>
        <dbReference type="EMBL" id="KDQ05507.1"/>
    </source>
</evidence>
<sequence>MDGTGGIALNVPCAYPPSFAFLWLPYRFSLACRVFVLLAPASLSWHTSLAICPRGSRLTAPTLVASILLLHPPGFPTPILVVAAPTGSHLRLPYSPPQVPSPVFTTDNTRSRGARSPFPVLAAHNSQPCDSRFPFSRLLSELAI</sequence>
<proteinExistence type="predicted"/>
<dbReference type="InParanoid" id="A0A067M0U9"/>
<accession>A0A067M0U9</accession>
<keyword evidence="2" id="KW-1185">Reference proteome</keyword>
<dbReference type="AlphaFoldDB" id="A0A067M0U9"/>
<organism evidence="1 2">
    <name type="scientific">Botryobasidium botryosum (strain FD-172 SS1)</name>
    <dbReference type="NCBI Taxonomy" id="930990"/>
    <lineage>
        <taxon>Eukaryota</taxon>
        <taxon>Fungi</taxon>
        <taxon>Dikarya</taxon>
        <taxon>Basidiomycota</taxon>
        <taxon>Agaricomycotina</taxon>
        <taxon>Agaricomycetes</taxon>
        <taxon>Cantharellales</taxon>
        <taxon>Botryobasidiaceae</taxon>
        <taxon>Botryobasidium</taxon>
    </lineage>
</organism>
<reference evidence="2" key="1">
    <citation type="journal article" date="2014" name="Proc. Natl. Acad. Sci. U.S.A.">
        <title>Extensive sampling of basidiomycete genomes demonstrates inadequacy of the white-rot/brown-rot paradigm for wood decay fungi.</title>
        <authorList>
            <person name="Riley R."/>
            <person name="Salamov A.A."/>
            <person name="Brown D.W."/>
            <person name="Nagy L.G."/>
            <person name="Floudas D."/>
            <person name="Held B.W."/>
            <person name="Levasseur A."/>
            <person name="Lombard V."/>
            <person name="Morin E."/>
            <person name="Otillar R."/>
            <person name="Lindquist E.A."/>
            <person name="Sun H."/>
            <person name="LaButti K.M."/>
            <person name="Schmutz J."/>
            <person name="Jabbour D."/>
            <person name="Luo H."/>
            <person name="Baker S.E."/>
            <person name="Pisabarro A.G."/>
            <person name="Walton J.D."/>
            <person name="Blanchette R.A."/>
            <person name="Henrissat B."/>
            <person name="Martin F."/>
            <person name="Cullen D."/>
            <person name="Hibbett D.S."/>
            <person name="Grigoriev I.V."/>
        </authorList>
    </citation>
    <scope>NUCLEOTIDE SEQUENCE [LARGE SCALE GENOMIC DNA]</scope>
    <source>
        <strain evidence="2">FD-172 SS1</strain>
    </source>
</reference>
<dbReference type="HOGENOM" id="CLU_1906404_0_0_1"/>
<dbReference type="Proteomes" id="UP000027195">
    <property type="component" value="Unassembled WGS sequence"/>
</dbReference>
<evidence type="ECO:0000313" key="2">
    <source>
        <dbReference type="Proteomes" id="UP000027195"/>
    </source>
</evidence>